<reference evidence="1 2" key="1">
    <citation type="journal article" date="2015" name="Nature">
        <title>rRNA introns, odd ribosomes, and small enigmatic genomes across a large radiation of phyla.</title>
        <authorList>
            <person name="Brown C.T."/>
            <person name="Hug L.A."/>
            <person name="Thomas B.C."/>
            <person name="Sharon I."/>
            <person name="Castelle C.J."/>
            <person name="Singh A."/>
            <person name="Wilkins M.J."/>
            <person name="Williams K.H."/>
            <person name="Banfield J.F."/>
        </authorList>
    </citation>
    <scope>NUCLEOTIDE SEQUENCE [LARGE SCALE GENOMIC DNA]</scope>
</reference>
<accession>A0A0G1TPE4</accession>
<gene>
    <name evidence="1" type="ORF">UX78_C0013G0024</name>
</gene>
<proteinExistence type="predicted"/>
<dbReference type="AlphaFoldDB" id="A0A0G1TPE4"/>
<dbReference type="EMBL" id="LCNM01000013">
    <property type="protein sequence ID" value="KKU56028.1"/>
    <property type="molecule type" value="Genomic_DNA"/>
</dbReference>
<organism evidence="1 2">
    <name type="scientific">Candidatus Amesbacteria bacterium GW2011_GWA2_47_11</name>
    <dbReference type="NCBI Taxonomy" id="1618357"/>
    <lineage>
        <taxon>Bacteria</taxon>
        <taxon>Candidatus Amesiibacteriota</taxon>
    </lineage>
</organism>
<sequence length="167" mass="19347">MSADPDFQKILAKIDRLKSAKDFDLSLEEDLSIAVMNLISLEEHFFFTAQKTGQPSYLDLLKQTREIRKTLLARMIDRHEGETWCISKHLLASCMRIMEVATKLQTDGKKKEAEDMFSQAYKVYSLFWAVRLKLIDLHGVKKVTDPRPQGSWSYEDIVNKLVDCCKE</sequence>
<evidence type="ECO:0000313" key="2">
    <source>
        <dbReference type="Proteomes" id="UP000034607"/>
    </source>
</evidence>
<evidence type="ECO:0000313" key="1">
    <source>
        <dbReference type="EMBL" id="KKU56028.1"/>
    </source>
</evidence>
<protein>
    <submittedName>
        <fullName evidence="1">Uncharacterized protein</fullName>
    </submittedName>
</protein>
<dbReference type="Proteomes" id="UP000034607">
    <property type="component" value="Unassembled WGS sequence"/>
</dbReference>
<comment type="caution">
    <text evidence="1">The sequence shown here is derived from an EMBL/GenBank/DDBJ whole genome shotgun (WGS) entry which is preliminary data.</text>
</comment>
<name>A0A0G1TPE4_9BACT</name>